<dbReference type="SUPFAM" id="SSF48371">
    <property type="entry name" value="ARM repeat"/>
    <property type="match status" value="1"/>
</dbReference>
<dbReference type="AlphaFoldDB" id="A0A137P5G8"/>
<name>A0A137P5G8_CONC2</name>
<dbReference type="InterPro" id="IPR026739">
    <property type="entry name" value="AP_beta"/>
</dbReference>
<evidence type="ECO:0000256" key="5">
    <source>
        <dbReference type="ARBA" id="ARBA00023136"/>
    </source>
</evidence>
<organism evidence="8 9">
    <name type="scientific">Conidiobolus coronatus (strain ATCC 28846 / CBS 209.66 / NRRL 28638)</name>
    <name type="common">Delacroixia coronata</name>
    <dbReference type="NCBI Taxonomy" id="796925"/>
    <lineage>
        <taxon>Eukaryota</taxon>
        <taxon>Fungi</taxon>
        <taxon>Fungi incertae sedis</taxon>
        <taxon>Zoopagomycota</taxon>
        <taxon>Entomophthoromycotina</taxon>
        <taxon>Entomophthoromycetes</taxon>
        <taxon>Entomophthorales</taxon>
        <taxon>Ancylistaceae</taxon>
        <taxon>Conidiobolus</taxon>
    </lineage>
</organism>
<keyword evidence="5 6" id="KW-0472">Membrane</keyword>
<dbReference type="InterPro" id="IPR016024">
    <property type="entry name" value="ARM-type_fold"/>
</dbReference>
<keyword evidence="4 6" id="KW-0653">Protein transport</keyword>
<dbReference type="EMBL" id="KQ964508">
    <property type="protein sequence ID" value="KXN70256.1"/>
    <property type="molecule type" value="Genomic_DNA"/>
</dbReference>
<evidence type="ECO:0000256" key="3">
    <source>
        <dbReference type="ARBA" id="ARBA00022448"/>
    </source>
</evidence>
<evidence type="ECO:0000256" key="2">
    <source>
        <dbReference type="ARBA" id="ARBA00006613"/>
    </source>
</evidence>
<keyword evidence="3 6" id="KW-0813">Transport</keyword>
<dbReference type="GO" id="GO:0006886">
    <property type="term" value="P:intracellular protein transport"/>
    <property type="evidence" value="ECO:0007669"/>
    <property type="project" value="InterPro"/>
</dbReference>
<evidence type="ECO:0000256" key="4">
    <source>
        <dbReference type="ARBA" id="ARBA00022927"/>
    </source>
</evidence>
<dbReference type="PIRSF" id="PIRSF002291">
    <property type="entry name" value="AP_complex_beta"/>
    <property type="match status" value="1"/>
</dbReference>
<dbReference type="OrthoDB" id="10254310at2759"/>
<dbReference type="GO" id="GO:0030117">
    <property type="term" value="C:membrane coat"/>
    <property type="evidence" value="ECO:0007669"/>
    <property type="project" value="InterPro"/>
</dbReference>
<dbReference type="Gene3D" id="1.25.10.10">
    <property type="entry name" value="Leucine-rich Repeat Variant"/>
    <property type="match status" value="1"/>
</dbReference>
<dbReference type="GO" id="GO:0012505">
    <property type="term" value="C:endomembrane system"/>
    <property type="evidence" value="ECO:0007669"/>
    <property type="project" value="UniProtKB-SubCell"/>
</dbReference>
<proteinExistence type="inferred from homology"/>
<dbReference type="Pfam" id="PF01602">
    <property type="entry name" value="Adaptin_N"/>
    <property type="match status" value="1"/>
</dbReference>
<reference evidence="8 9" key="1">
    <citation type="journal article" date="2015" name="Genome Biol. Evol.">
        <title>Phylogenomic analyses indicate that early fungi evolved digesting cell walls of algal ancestors of land plants.</title>
        <authorList>
            <person name="Chang Y."/>
            <person name="Wang S."/>
            <person name="Sekimoto S."/>
            <person name="Aerts A.L."/>
            <person name="Choi C."/>
            <person name="Clum A."/>
            <person name="LaButti K.M."/>
            <person name="Lindquist E.A."/>
            <person name="Yee Ngan C."/>
            <person name="Ohm R.A."/>
            <person name="Salamov A.A."/>
            <person name="Grigoriev I.V."/>
            <person name="Spatafora J.W."/>
            <person name="Berbee M.L."/>
        </authorList>
    </citation>
    <scope>NUCLEOTIDE SEQUENCE [LARGE SCALE GENOMIC DNA]</scope>
    <source>
        <strain evidence="8 9">NRRL 28638</strain>
    </source>
</reference>
<dbReference type="GO" id="GO:0016192">
    <property type="term" value="P:vesicle-mediated transport"/>
    <property type="evidence" value="ECO:0007669"/>
    <property type="project" value="InterPro"/>
</dbReference>
<comment type="subcellular location">
    <subcellularLocation>
        <location evidence="1">Endomembrane system</location>
    </subcellularLocation>
</comment>
<dbReference type="PANTHER" id="PTHR11134">
    <property type="entry name" value="ADAPTOR COMPLEX SUBUNIT BETA FAMILY MEMBER"/>
    <property type="match status" value="1"/>
</dbReference>
<comment type="function">
    <text evidence="6">Adaptins are components of the adaptor complexes which link clathrin to receptors in coated vesicles. Clathrin-associated protein complexes are believed to interact with the cytoplasmic tails of membrane proteins, leading to their selection and concentration.</text>
</comment>
<dbReference type="InterPro" id="IPR002553">
    <property type="entry name" value="Clathrin/coatomer_adapt-like_N"/>
</dbReference>
<evidence type="ECO:0000313" key="9">
    <source>
        <dbReference type="Proteomes" id="UP000070444"/>
    </source>
</evidence>
<keyword evidence="9" id="KW-1185">Reference proteome</keyword>
<dbReference type="OMA" id="NPPEVQW"/>
<feature type="domain" description="Clathrin/coatomer adaptor adaptin-like N-terminal" evidence="7">
    <location>
        <begin position="21"/>
        <end position="540"/>
    </location>
</feature>
<gene>
    <name evidence="8" type="ORF">CONCODRAFT_78960</name>
</gene>
<dbReference type="InterPro" id="IPR011989">
    <property type="entry name" value="ARM-like"/>
</dbReference>
<evidence type="ECO:0000313" key="8">
    <source>
        <dbReference type="EMBL" id="KXN70256.1"/>
    </source>
</evidence>
<comment type="similarity">
    <text evidence="2 6">Belongs to the adaptor complexes large subunit family.</text>
</comment>
<sequence length="644" mass="73033">MDSVINDLLKFQNKLFNNVKKGEAHELRNELNSQYAWERKEGVKRVIANMTVGKDVSSLFPHVVKNMQTEDLEMKKLIYLYLINYAKSQPELVILAVNTFVKDTEDNNPLIRALAIRTMGCIRVDKITDYLCDPLRKALKDDDPYVRKTAAIAVAKLFDINAELCVDNGFILALLELLSDSNPVVVSNAVAALMEINELSPNSKALVVTFPILTKLLRAMNECTEWGQIQIMECLSEYKAQEPREAEGICERILPRLSHANASVVLMAIRLLFINLPQIQNEELKTKVINKIPPALITLLSESSEVQYVLLKNLQLILQKYPDLLNKDIRMFFCKYNDPLYVKLEKLDVIIRLTNEHNCEQVLLELKEYANEVDMDFVKKSIRAIGQLALQVPEVTPKAVQTLVELIQNKVDFVVQEVVVVMKDIFRHYPNQHEGVIPILCEHLDSINSSEAKVSLIWILGEYSAKIDNSVDIMSSFLENFTEESTNVQLMLLTSTVKLFLARPSEAQDLVLKNLKIATEGENPDVRDRAYIYWRLLSTDSQATQKIVLAQKPIISTNLPQLDNQVIERLMKELSSLASVYHKLPETFIQLDRPEVDSVMSLQDHQNSSTLFQASESTQGSSSISASAQQTLANQEPEELLIAF</sequence>
<evidence type="ECO:0000259" key="7">
    <source>
        <dbReference type="Pfam" id="PF01602"/>
    </source>
</evidence>
<dbReference type="InterPro" id="IPR016342">
    <property type="entry name" value="AP_complex_bsu_1_2_4"/>
</dbReference>
<dbReference type="STRING" id="796925.A0A137P5G8"/>
<evidence type="ECO:0000256" key="1">
    <source>
        <dbReference type="ARBA" id="ARBA00004308"/>
    </source>
</evidence>
<protein>
    <recommendedName>
        <fullName evidence="6">AP complex subunit beta</fullName>
    </recommendedName>
</protein>
<dbReference type="Proteomes" id="UP000070444">
    <property type="component" value="Unassembled WGS sequence"/>
</dbReference>
<dbReference type="GO" id="GO:0030276">
    <property type="term" value="F:clathrin binding"/>
    <property type="evidence" value="ECO:0007669"/>
    <property type="project" value="InterPro"/>
</dbReference>
<evidence type="ECO:0000256" key="6">
    <source>
        <dbReference type="PIRNR" id="PIRNR002291"/>
    </source>
</evidence>
<accession>A0A137P5G8</accession>